<sequence length="19" mass="2213">MEMTVDKEGEVEMVIDDEN</sequence>
<dbReference type="AlphaFoldDB" id="A0A834SU75"/>
<organism evidence="1 2">
    <name type="scientific">Senna tora</name>
    <dbReference type="NCBI Taxonomy" id="362788"/>
    <lineage>
        <taxon>Eukaryota</taxon>
        <taxon>Viridiplantae</taxon>
        <taxon>Streptophyta</taxon>
        <taxon>Embryophyta</taxon>
        <taxon>Tracheophyta</taxon>
        <taxon>Spermatophyta</taxon>
        <taxon>Magnoliopsida</taxon>
        <taxon>eudicotyledons</taxon>
        <taxon>Gunneridae</taxon>
        <taxon>Pentapetalae</taxon>
        <taxon>rosids</taxon>
        <taxon>fabids</taxon>
        <taxon>Fabales</taxon>
        <taxon>Fabaceae</taxon>
        <taxon>Caesalpinioideae</taxon>
        <taxon>Cassia clade</taxon>
        <taxon>Senna</taxon>
    </lineage>
</organism>
<dbReference type="Proteomes" id="UP000634136">
    <property type="component" value="Unassembled WGS sequence"/>
</dbReference>
<dbReference type="EMBL" id="JAAIUW010000011">
    <property type="protein sequence ID" value="KAF7809593.1"/>
    <property type="molecule type" value="Genomic_DNA"/>
</dbReference>
<gene>
    <name evidence="1" type="ORF">G2W53_036336</name>
</gene>
<evidence type="ECO:0000313" key="1">
    <source>
        <dbReference type="EMBL" id="KAF7809593.1"/>
    </source>
</evidence>
<evidence type="ECO:0000313" key="2">
    <source>
        <dbReference type="Proteomes" id="UP000634136"/>
    </source>
</evidence>
<protein>
    <submittedName>
        <fullName evidence="1">Uncharacterized protein</fullName>
    </submittedName>
</protein>
<keyword evidence="2" id="KW-1185">Reference proteome</keyword>
<comment type="caution">
    <text evidence="1">The sequence shown here is derived from an EMBL/GenBank/DDBJ whole genome shotgun (WGS) entry which is preliminary data.</text>
</comment>
<accession>A0A834SU75</accession>
<reference evidence="1" key="1">
    <citation type="submission" date="2020-09" db="EMBL/GenBank/DDBJ databases">
        <title>Genome-Enabled Discovery of Anthraquinone Biosynthesis in Senna tora.</title>
        <authorList>
            <person name="Kang S.-H."/>
            <person name="Pandey R.P."/>
            <person name="Lee C.-M."/>
            <person name="Sim J.-S."/>
            <person name="Jeong J.-T."/>
            <person name="Choi B.-S."/>
            <person name="Jung M."/>
            <person name="Ginzburg D."/>
            <person name="Zhao K."/>
            <person name="Won S.Y."/>
            <person name="Oh T.-J."/>
            <person name="Yu Y."/>
            <person name="Kim N.-H."/>
            <person name="Lee O.R."/>
            <person name="Lee T.-H."/>
            <person name="Bashyal P."/>
            <person name="Kim T.-S."/>
            <person name="Lee W.-H."/>
            <person name="Kawkins C."/>
            <person name="Kim C.-K."/>
            <person name="Kim J.S."/>
            <person name="Ahn B.O."/>
            <person name="Rhee S.Y."/>
            <person name="Sohng J.K."/>
        </authorList>
    </citation>
    <scope>NUCLEOTIDE SEQUENCE</scope>
    <source>
        <tissue evidence="1">Leaf</tissue>
    </source>
</reference>
<name>A0A834SU75_9FABA</name>
<proteinExistence type="predicted"/>